<dbReference type="OMA" id="ECGPKVT"/>
<dbReference type="AlphaFoldDB" id="A0A2R6PIS4"/>
<dbReference type="Pfam" id="PF18511">
    <property type="entry name" value="F-box_5"/>
    <property type="match status" value="1"/>
</dbReference>
<feature type="domain" description="COI1 F-box" evidence="2">
    <location>
        <begin position="3"/>
        <end position="40"/>
    </location>
</feature>
<keyword evidence="5" id="KW-1185">Reference proteome</keyword>
<dbReference type="InterPro" id="IPR006553">
    <property type="entry name" value="Leu-rich_rpt_Cys-con_subtyp"/>
</dbReference>
<dbReference type="STRING" id="1590841.A0A2R6PIS4"/>
<reference evidence="4 5" key="1">
    <citation type="submission" date="2017-07" db="EMBL/GenBank/DDBJ databases">
        <title>An improved, manually edited Actinidia chinensis var. chinensis (kiwifruit) genome highlights the challenges associated with draft genomes and gene prediction in plants.</title>
        <authorList>
            <person name="Pilkington S."/>
            <person name="Crowhurst R."/>
            <person name="Hilario E."/>
            <person name="Nardozza S."/>
            <person name="Fraser L."/>
            <person name="Peng Y."/>
            <person name="Gunaseelan K."/>
            <person name="Simpson R."/>
            <person name="Tahir J."/>
            <person name="Deroles S."/>
            <person name="Templeton K."/>
            <person name="Luo Z."/>
            <person name="Davy M."/>
            <person name="Cheng C."/>
            <person name="Mcneilage M."/>
            <person name="Scaglione D."/>
            <person name="Liu Y."/>
            <person name="Zhang Q."/>
            <person name="Datson P."/>
            <person name="De Silva N."/>
            <person name="Gardiner S."/>
            <person name="Bassett H."/>
            <person name="Chagne D."/>
            <person name="Mccallum J."/>
            <person name="Dzierzon H."/>
            <person name="Deng C."/>
            <person name="Wang Y.-Y."/>
            <person name="Barron N."/>
            <person name="Manako K."/>
            <person name="Bowen J."/>
            <person name="Foster T."/>
            <person name="Erridge Z."/>
            <person name="Tiffin H."/>
            <person name="Waite C."/>
            <person name="Davies K."/>
            <person name="Grierson E."/>
            <person name="Laing W."/>
            <person name="Kirk R."/>
            <person name="Chen X."/>
            <person name="Wood M."/>
            <person name="Montefiori M."/>
            <person name="Brummell D."/>
            <person name="Schwinn K."/>
            <person name="Catanach A."/>
            <person name="Fullerton C."/>
            <person name="Li D."/>
            <person name="Meiyalaghan S."/>
            <person name="Nieuwenhuizen N."/>
            <person name="Read N."/>
            <person name="Prakash R."/>
            <person name="Hunter D."/>
            <person name="Zhang H."/>
            <person name="Mckenzie M."/>
            <person name="Knabel M."/>
            <person name="Harris A."/>
            <person name="Allan A."/>
            <person name="Chen A."/>
            <person name="Janssen B."/>
            <person name="Plunkett B."/>
            <person name="Dwamena C."/>
            <person name="Voogd C."/>
            <person name="Leif D."/>
            <person name="Lafferty D."/>
            <person name="Souleyre E."/>
            <person name="Varkonyi-Gasic E."/>
            <person name="Gambi F."/>
            <person name="Hanley J."/>
            <person name="Yao J.-L."/>
            <person name="Cheung J."/>
            <person name="David K."/>
            <person name="Warren B."/>
            <person name="Marsh K."/>
            <person name="Snowden K."/>
            <person name="Lin-Wang K."/>
            <person name="Brian L."/>
            <person name="Martinez-Sanchez M."/>
            <person name="Wang M."/>
            <person name="Ileperuma N."/>
            <person name="Macnee N."/>
            <person name="Campin R."/>
            <person name="Mcatee P."/>
            <person name="Drummond R."/>
            <person name="Espley R."/>
            <person name="Ireland H."/>
            <person name="Wu R."/>
            <person name="Atkinson R."/>
            <person name="Karunairetnam S."/>
            <person name="Bulley S."/>
            <person name="Chunkath S."/>
            <person name="Hanley Z."/>
            <person name="Storey R."/>
            <person name="Thrimawithana A."/>
            <person name="Thomson S."/>
            <person name="David C."/>
            <person name="Testolin R."/>
        </authorList>
    </citation>
    <scope>NUCLEOTIDE SEQUENCE [LARGE SCALE GENOMIC DNA]</scope>
    <source>
        <strain evidence="5">cv. Red5</strain>
        <tissue evidence="4">Young leaf</tissue>
    </source>
</reference>
<feature type="domain" description="F-box/LRR-repeat protein 15-like leucin rich repeat" evidence="3">
    <location>
        <begin position="107"/>
        <end position="226"/>
    </location>
</feature>
<evidence type="ECO:0000259" key="2">
    <source>
        <dbReference type="Pfam" id="PF18511"/>
    </source>
</evidence>
<dbReference type="Proteomes" id="UP000241394">
    <property type="component" value="Chromosome LG25"/>
</dbReference>
<sequence>MERFGDDVLALILNWVHDPNDRKSFSQVTKQWLRVEGLNRLSLHVFEPDLMRNFLPRFPNLVLFESTKVVTNSDIEIVAKTCPKLELLNLNYKEIRSNLGEFDDIPGLDDVDDCGLCAVATGCRNLTKVFLRRRCKIGDLGVISLVKLALNLVSLDLGRCSKITDEALEAIGLANSLQILNLQGCWLITDKGLASLASGCLCRTLKKLVISECDRISDDGLLHLRKFLCLEELNLGECGPKVTDTGGVAIAGIQTLKRLSFSWLINVSDVTVVALAQNSLNLVEVDLTGCELVTGDGIRAFVSHEALESLVLAKCRDFTGEDLEEVVLGCQTLRYIGLDKGLQIWIPMTVQENISKSFCLLDWI</sequence>
<dbReference type="InterPro" id="IPR057207">
    <property type="entry name" value="FBXL15_LRR"/>
</dbReference>
<dbReference type="Gramene" id="PSR91782">
    <property type="protein sequence ID" value="PSR91782"/>
    <property type="gene ID" value="CEY00_Acc29129"/>
</dbReference>
<dbReference type="OrthoDB" id="1870722at2759"/>
<evidence type="ECO:0000256" key="1">
    <source>
        <dbReference type="ARBA" id="ARBA00022786"/>
    </source>
</evidence>
<accession>A0A2R6PIS4</accession>
<comment type="caution">
    <text evidence="4">The sequence shown here is derived from an EMBL/GenBank/DDBJ whole genome shotgun (WGS) entry which is preliminary data.</text>
</comment>
<gene>
    <name evidence="4" type="ORF">CEY00_Acc29129</name>
</gene>
<dbReference type="Gene3D" id="1.20.1280.50">
    <property type="match status" value="1"/>
</dbReference>
<dbReference type="InterPro" id="IPR050648">
    <property type="entry name" value="F-box_LRR-repeat"/>
</dbReference>
<keyword evidence="1" id="KW-0833">Ubl conjugation pathway</keyword>
<dbReference type="PANTHER" id="PTHR13382:SF30">
    <property type="entry name" value="F-BOX_LRR-REPEAT PROTEIN 4-LIKE"/>
    <property type="match status" value="1"/>
</dbReference>
<reference evidence="5" key="2">
    <citation type="journal article" date="2018" name="BMC Genomics">
        <title>A manually annotated Actinidia chinensis var. chinensis (kiwifruit) genome highlights the challenges associated with draft genomes and gene prediction in plants.</title>
        <authorList>
            <person name="Pilkington S.M."/>
            <person name="Crowhurst R."/>
            <person name="Hilario E."/>
            <person name="Nardozza S."/>
            <person name="Fraser L."/>
            <person name="Peng Y."/>
            <person name="Gunaseelan K."/>
            <person name="Simpson R."/>
            <person name="Tahir J."/>
            <person name="Deroles S.C."/>
            <person name="Templeton K."/>
            <person name="Luo Z."/>
            <person name="Davy M."/>
            <person name="Cheng C."/>
            <person name="McNeilage M."/>
            <person name="Scaglione D."/>
            <person name="Liu Y."/>
            <person name="Zhang Q."/>
            <person name="Datson P."/>
            <person name="De Silva N."/>
            <person name="Gardiner S.E."/>
            <person name="Bassett H."/>
            <person name="Chagne D."/>
            <person name="McCallum J."/>
            <person name="Dzierzon H."/>
            <person name="Deng C."/>
            <person name="Wang Y.Y."/>
            <person name="Barron L."/>
            <person name="Manako K."/>
            <person name="Bowen J."/>
            <person name="Foster T.M."/>
            <person name="Erridge Z.A."/>
            <person name="Tiffin H."/>
            <person name="Waite C.N."/>
            <person name="Davies K.M."/>
            <person name="Grierson E.P."/>
            <person name="Laing W.A."/>
            <person name="Kirk R."/>
            <person name="Chen X."/>
            <person name="Wood M."/>
            <person name="Montefiori M."/>
            <person name="Brummell D.A."/>
            <person name="Schwinn K.E."/>
            <person name="Catanach A."/>
            <person name="Fullerton C."/>
            <person name="Li D."/>
            <person name="Meiyalaghan S."/>
            <person name="Nieuwenhuizen N."/>
            <person name="Read N."/>
            <person name="Prakash R."/>
            <person name="Hunter D."/>
            <person name="Zhang H."/>
            <person name="McKenzie M."/>
            <person name="Knabel M."/>
            <person name="Harris A."/>
            <person name="Allan A.C."/>
            <person name="Gleave A."/>
            <person name="Chen A."/>
            <person name="Janssen B.J."/>
            <person name="Plunkett B."/>
            <person name="Ampomah-Dwamena C."/>
            <person name="Voogd C."/>
            <person name="Leif D."/>
            <person name="Lafferty D."/>
            <person name="Souleyre E.J.F."/>
            <person name="Varkonyi-Gasic E."/>
            <person name="Gambi F."/>
            <person name="Hanley J."/>
            <person name="Yao J.L."/>
            <person name="Cheung J."/>
            <person name="David K.M."/>
            <person name="Warren B."/>
            <person name="Marsh K."/>
            <person name="Snowden K.C."/>
            <person name="Lin-Wang K."/>
            <person name="Brian L."/>
            <person name="Martinez-Sanchez M."/>
            <person name="Wang M."/>
            <person name="Ileperuma N."/>
            <person name="Macnee N."/>
            <person name="Campin R."/>
            <person name="McAtee P."/>
            <person name="Drummond R.S.M."/>
            <person name="Espley R.V."/>
            <person name="Ireland H.S."/>
            <person name="Wu R."/>
            <person name="Atkinson R.G."/>
            <person name="Karunairetnam S."/>
            <person name="Bulley S."/>
            <person name="Chunkath S."/>
            <person name="Hanley Z."/>
            <person name="Storey R."/>
            <person name="Thrimawithana A.H."/>
            <person name="Thomson S."/>
            <person name="David C."/>
            <person name="Testolin R."/>
            <person name="Huang H."/>
            <person name="Hellens R.P."/>
            <person name="Schaffer R.J."/>
        </authorList>
    </citation>
    <scope>NUCLEOTIDE SEQUENCE [LARGE SCALE GENOMIC DNA]</scope>
    <source>
        <strain evidence="5">cv. Red5</strain>
    </source>
</reference>
<dbReference type="SUPFAM" id="SSF52047">
    <property type="entry name" value="RNI-like"/>
    <property type="match status" value="1"/>
</dbReference>
<proteinExistence type="predicted"/>
<feature type="domain" description="F-box/LRR-repeat protein 15-like leucin rich repeat" evidence="3">
    <location>
        <begin position="240"/>
        <end position="325"/>
    </location>
</feature>
<dbReference type="Pfam" id="PF25372">
    <property type="entry name" value="DUF7885"/>
    <property type="match status" value="2"/>
</dbReference>
<name>A0A2R6PIS4_ACTCC</name>
<organism evidence="4 5">
    <name type="scientific">Actinidia chinensis var. chinensis</name>
    <name type="common">Chinese soft-hair kiwi</name>
    <dbReference type="NCBI Taxonomy" id="1590841"/>
    <lineage>
        <taxon>Eukaryota</taxon>
        <taxon>Viridiplantae</taxon>
        <taxon>Streptophyta</taxon>
        <taxon>Embryophyta</taxon>
        <taxon>Tracheophyta</taxon>
        <taxon>Spermatophyta</taxon>
        <taxon>Magnoliopsida</taxon>
        <taxon>eudicotyledons</taxon>
        <taxon>Gunneridae</taxon>
        <taxon>Pentapetalae</taxon>
        <taxon>asterids</taxon>
        <taxon>Ericales</taxon>
        <taxon>Actinidiaceae</taxon>
        <taxon>Actinidia</taxon>
    </lineage>
</organism>
<evidence type="ECO:0000313" key="5">
    <source>
        <dbReference type="Proteomes" id="UP000241394"/>
    </source>
</evidence>
<dbReference type="PANTHER" id="PTHR13382">
    <property type="entry name" value="MITOCHONDRIAL ATP SYNTHASE COUPLING FACTOR B"/>
    <property type="match status" value="1"/>
</dbReference>
<dbReference type="SMART" id="SM00367">
    <property type="entry name" value="LRR_CC"/>
    <property type="match status" value="7"/>
</dbReference>
<dbReference type="InterPro" id="IPR032675">
    <property type="entry name" value="LRR_dom_sf"/>
</dbReference>
<evidence type="ECO:0000259" key="3">
    <source>
        <dbReference type="Pfam" id="PF25372"/>
    </source>
</evidence>
<dbReference type="Gene3D" id="3.80.10.10">
    <property type="entry name" value="Ribonuclease Inhibitor"/>
    <property type="match status" value="2"/>
</dbReference>
<dbReference type="CDD" id="cd22159">
    <property type="entry name" value="F-box_AtTIR1-like"/>
    <property type="match status" value="1"/>
</dbReference>
<dbReference type="EMBL" id="NKQK01000025">
    <property type="protein sequence ID" value="PSR91782.1"/>
    <property type="molecule type" value="Genomic_DNA"/>
</dbReference>
<dbReference type="InParanoid" id="A0A2R6PIS4"/>
<dbReference type="InterPro" id="IPR041567">
    <property type="entry name" value="COI1_F-box"/>
</dbReference>
<dbReference type="GO" id="GO:0005737">
    <property type="term" value="C:cytoplasm"/>
    <property type="evidence" value="ECO:0007669"/>
    <property type="project" value="TreeGrafter"/>
</dbReference>
<protein>
    <submittedName>
        <fullName evidence="4">F-box/LRR-repeat protein</fullName>
    </submittedName>
</protein>
<evidence type="ECO:0000313" key="4">
    <source>
        <dbReference type="EMBL" id="PSR91782.1"/>
    </source>
</evidence>